<keyword evidence="2" id="KW-0012">Acyltransferase</keyword>
<evidence type="ECO:0000313" key="3">
    <source>
        <dbReference type="EMBL" id="KAF8750979.1"/>
    </source>
</evidence>
<proteinExistence type="predicted"/>
<dbReference type="SUPFAM" id="SSF55729">
    <property type="entry name" value="Acyl-CoA N-acyltransferases (Nat)"/>
    <property type="match status" value="1"/>
</dbReference>
<dbReference type="PANTHER" id="PTHR42919:SF8">
    <property type="entry name" value="N-ALPHA-ACETYLTRANSFERASE 50"/>
    <property type="match status" value="1"/>
</dbReference>
<dbReference type="EMBL" id="JACYCF010000019">
    <property type="protein sequence ID" value="KAF8750979.1"/>
    <property type="molecule type" value="Genomic_DNA"/>
</dbReference>
<reference evidence="3" key="1">
    <citation type="submission" date="2020-09" db="EMBL/GenBank/DDBJ databases">
        <title>Comparative genome analyses of four rice-infecting Rhizoctonia solani isolates reveal extensive enrichment of homogalacturonan modification genes.</title>
        <authorList>
            <person name="Lee D.-Y."/>
            <person name="Jeon J."/>
            <person name="Kim K.-T."/>
            <person name="Cheong K."/>
            <person name="Song H."/>
            <person name="Choi G."/>
            <person name="Ko J."/>
            <person name="Opiyo S.O."/>
            <person name="Zuo S."/>
            <person name="Madhav S."/>
            <person name="Lee Y.-H."/>
            <person name="Wang G.-L."/>
        </authorList>
    </citation>
    <scope>NUCLEOTIDE SEQUENCE</scope>
    <source>
        <strain evidence="3">AG1-IA B2</strain>
    </source>
</reference>
<dbReference type="InterPro" id="IPR051556">
    <property type="entry name" value="N-term/lysine_N-AcTrnsfr"/>
</dbReference>
<organism evidence="3 4">
    <name type="scientific">Rhizoctonia solani</name>
    <dbReference type="NCBI Taxonomy" id="456999"/>
    <lineage>
        <taxon>Eukaryota</taxon>
        <taxon>Fungi</taxon>
        <taxon>Dikarya</taxon>
        <taxon>Basidiomycota</taxon>
        <taxon>Agaricomycotina</taxon>
        <taxon>Agaricomycetes</taxon>
        <taxon>Cantharellales</taxon>
        <taxon>Ceratobasidiaceae</taxon>
        <taxon>Rhizoctonia</taxon>
    </lineage>
</organism>
<evidence type="ECO:0000313" key="4">
    <source>
        <dbReference type="Proteomes" id="UP000614334"/>
    </source>
</evidence>
<dbReference type="PANTHER" id="PTHR42919">
    <property type="entry name" value="N-ALPHA-ACETYLTRANSFERASE"/>
    <property type="match status" value="1"/>
</dbReference>
<accession>A0A8H7IA60</accession>
<dbReference type="GO" id="GO:0016746">
    <property type="term" value="F:acyltransferase activity"/>
    <property type="evidence" value="ECO:0007669"/>
    <property type="project" value="UniProtKB-KW"/>
</dbReference>
<name>A0A8H7IA60_9AGAM</name>
<comment type="caution">
    <text evidence="3">The sequence shown here is derived from an EMBL/GenBank/DDBJ whole genome shotgun (WGS) entry which is preliminary data.</text>
</comment>
<dbReference type="Proteomes" id="UP000614334">
    <property type="component" value="Unassembled WGS sequence"/>
</dbReference>
<protein>
    <submittedName>
        <fullName evidence="3">Acetyltransferase (GNAT) domain</fullName>
    </submittedName>
</protein>
<dbReference type="InterPro" id="IPR016181">
    <property type="entry name" value="Acyl_CoA_acyltransferase"/>
</dbReference>
<dbReference type="AlphaFoldDB" id="A0A8H7IA60"/>
<dbReference type="GO" id="GO:0007064">
    <property type="term" value="P:mitotic sister chromatid cohesion"/>
    <property type="evidence" value="ECO:0007669"/>
    <property type="project" value="TreeGrafter"/>
</dbReference>
<sequence length="264" mass="29192">MATAAAMPIPTPAGATAIPATISSRKTARPAARISLASLTPNNLGTLRKLNSVLFPIRYSEKFYKEVLEPELDEFCKLIYYNDVPVGAVCSRIERGRMPGEACVYIMTMGVLAVRIFLYLDFLERLCDSAVYHVSTFHYRGLGLGSMALQQVFNAAAQYNGSIGDKPPIGTPPQSSTISFNAPQPQDYVILLTCPCAQYRRPNVLRAIWLCRTRAYCGIIANWDRVMVLSATRGFSRDPSRPRQTEQIEGTRSIINNLLFLGSS</sequence>
<gene>
    <name evidence="3" type="ORF">RHS01_09180</name>
</gene>
<dbReference type="GO" id="GO:0031415">
    <property type="term" value="C:NatA complex"/>
    <property type="evidence" value="ECO:0007669"/>
    <property type="project" value="TreeGrafter"/>
</dbReference>
<evidence type="ECO:0000256" key="1">
    <source>
        <dbReference type="ARBA" id="ARBA00022679"/>
    </source>
</evidence>
<dbReference type="Gene3D" id="3.40.630.30">
    <property type="match status" value="1"/>
</dbReference>
<evidence type="ECO:0000256" key="2">
    <source>
        <dbReference type="ARBA" id="ARBA00023315"/>
    </source>
</evidence>
<keyword evidence="1 3" id="KW-0808">Transferase</keyword>